<gene>
    <name evidence="4" type="ORF">GCM10023320_14050</name>
</gene>
<proteinExistence type="inferred from homology"/>
<dbReference type="Pfam" id="PF01740">
    <property type="entry name" value="STAS"/>
    <property type="match status" value="1"/>
</dbReference>
<dbReference type="InterPro" id="IPR003658">
    <property type="entry name" value="Anti-sigma_ant"/>
</dbReference>
<sequence>MADHGEELIVSSRRAGDAAVVVVDGELDMLSAPQLQPEVERSLAEGIRRLVLDLTEVRFLGSSGLKVLLDVRDLAAARGLRLHVAVGDNRHVIRPLQIVELDTVLPLCGSVDEALQERGGPADAG</sequence>
<evidence type="ECO:0000256" key="1">
    <source>
        <dbReference type="ARBA" id="ARBA00009013"/>
    </source>
</evidence>
<dbReference type="Proteomes" id="UP001500804">
    <property type="component" value="Unassembled WGS sequence"/>
</dbReference>
<dbReference type="PANTHER" id="PTHR33495:SF2">
    <property type="entry name" value="ANTI-SIGMA FACTOR ANTAGONIST TM_1081-RELATED"/>
    <property type="match status" value="1"/>
</dbReference>
<dbReference type="RefSeq" id="WP_345603982.1">
    <property type="nucleotide sequence ID" value="NZ_BAABJO010000004.1"/>
</dbReference>
<evidence type="ECO:0000259" key="3">
    <source>
        <dbReference type="PROSITE" id="PS50801"/>
    </source>
</evidence>
<dbReference type="Gene3D" id="3.30.750.24">
    <property type="entry name" value="STAS domain"/>
    <property type="match status" value="1"/>
</dbReference>
<dbReference type="NCBIfam" id="TIGR00377">
    <property type="entry name" value="ant_ant_sig"/>
    <property type="match status" value="1"/>
</dbReference>
<feature type="domain" description="STAS" evidence="3">
    <location>
        <begin position="8"/>
        <end position="118"/>
    </location>
</feature>
<name>A0ABP9NK79_9PSEU</name>
<dbReference type="SUPFAM" id="SSF52091">
    <property type="entry name" value="SpoIIaa-like"/>
    <property type="match status" value="1"/>
</dbReference>
<dbReference type="EMBL" id="BAABJO010000004">
    <property type="protein sequence ID" value="GAA5115333.1"/>
    <property type="molecule type" value="Genomic_DNA"/>
</dbReference>
<dbReference type="CDD" id="cd07043">
    <property type="entry name" value="STAS_anti-anti-sigma_factors"/>
    <property type="match status" value="1"/>
</dbReference>
<evidence type="ECO:0000313" key="4">
    <source>
        <dbReference type="EMBL" id="GAA5115333.1"/>
    </source>
</evidence>
<protein>
    <recommendedName>
        <fullName evidence="2">Anti-sigma factor antagonist</fullName>
    </recommendedName>
</protein>
<comment type="similarity">
    <text evidence="1 2">Belongs to the anti-sigma-factor antagonist family.</text>
</comment>
<dbReference type="PROSITE" id="PS50801">
    <property type="entry name" value="STAS"/>
    <property type="match status" value="1"/>
</dbReference>
<comment type="caution">
    <text evidence="4">The sequence shown here is derived from an EMBL/GenBank/DDBJ whole genome shotgun (WGS) entry which is preliminary data.</text>
</comment>
<evidence type="ECO:0000313" key="5">
    <source>
        <dbReference type="Proteomes" id="UP001500804"/>
    </source>
</evidence>
<keyword evidence="5" id="KW-1185">Reference proteome</keyword>
<dbReference type="InterPro" id="IPR002645">
    <property type="entry name" value="STAS_dom"/>
</dbReference>
<dbReference type="PANTHER" id="PTHR33495">
    <property type="entry name" value="ANTI-SIGMA FACTOR ANTAGONIST TM_1081-RELATED-RELATED"/>
    <property type="match status" value="1"/>
</dbReference>
<organism evidence="4 5">
    <name type="scientific">Pseudonocardia adelaidensis</name>
    <dbReference type="NCBI Taxonomy" id="648754"/>
    <lineage>
        <taxon>Bacteria</taxon>
        <taxon>Bacillati</taxon>
        <taxon>Actinomycetota</taxon>
        <taxon>Actinomycetes</taxon>
        <taxon>Pseudonocardiales</taxon>
        <taxon>Pseudonocardiaceae</taxon>
        <taxon>Pseudonocardia</taxon>
    </lineage>
</organism>
<reference evidence="5" key="1">
    <citation type="journal article" date="2019" name="Int. J. Syst. Evol. Microbiol.">
        <title>The Global Catalogue of Microorganisms (GCM) 10K type strain sequencing project: providing services to taxonomists for standard genome sequencing and annotation.</title>
        <authorList>
            <consortium name="The Broad Institute Genomics Platform"/>
            <consortium name="The Broad Institute Genome Sequencing Center for Infectious Disease"/>
            <person name="Wu L."/>
            <person name="Ma J."/>
        </authorList>
    </citation>
    <scope>NUCLEOTIDE SEQUENCE [LARGE SCALE GENOMIC DNA]</scope>
    <source>
        <strain evidence="5">JCM 18302</strain>
    </source>
</reference>
<evidence type="ECO:0000256" key="2">
    <source>
        <dbReference type="RuleBase" id="RU003749"/>
    </source>
</evidence>
<accession>A0ABP9NK79</accession>
<dbReference type="InterPro" id="IPR036513">
    <property type="entry name" value="STAS_dom_sf"/>
</dbReference>